<proteinExistence type="inferred from homology"/>
<keyword evidence="8 11" id="KW-0472">Membrane</keyword>
<keyword evidence="5 9" id="KW-0274">FAD</keyword>
<dbReference type="InterPro" id="IPR001834">
    <property type="entry name" value="CBR-like"/>
</dbReference>
<keyword evidence="14" id="KW-1185">Reference proteome</keyword>
<dbReference type="Gene3D" id="3.40.50.80">
    <property type="entry name" value="Nucleotide-binding domain of ferredoxin-NADP reductase (FNR) module"/>
    <property type="match status" value="1"/>
</dbReference>
<evidence type="ECO:0000313" key="13">
    <source>
        <dbReference type="EMBL" id="OKL55919.1"/>
    </source>
</evidence>
<dbReference type="InterPro" id="IPR039261">
    <property type="entry name" value="FNR_nucleotide-bd"/>
</dbReference>
<accession>A0A225AK67</accession>
<feature type="domain" description="FAD-binding FR-type" evidence="12">
    <location>
        <begin position="48"/>
        <end position="159"/>
    </location>
</feature>
<dbReference type="AlphaFoldDB" id="A0A225AK67"/>
<dbReference type="PRINTS" id="PR00371">
    <property type="entry name" value="FPNCR"/>
</dbReference>
<dbReference type="FunFam" id="3.40.50.80:FF:000009">
    <property type="entry name" value="NADH-cytochrome b5 reductase"/>
    <property type="match status" value="1"/>
</dbReference>
<feature type="binding site" evidence="9">
    <location>
        <position position="104"/>
    </location>
    <ligand>
        <name>FAD</name>
        <dbReference type="ChEBI" id="CHEBI:57692"/>
    </ligand>
</feature>
<feature type="binding site" evidence="9">
    <location>
        <position position="102"/>
    </location>
    <ligand>
        <name>FAD</name>
        <dbReference type="ChEBI" id="CHEBI:57692"/>
    </ligand>
</feature>
<keyword evidence="7 10" id="KW-0520">NAD</keyword>
<keyword evidence="6 10" id="KW-0560">Oxidoreductase</keyword>
<dbReference type="Proteomes" id="UP000214365">
    <property type="component" value="Unassembled WGS sequence"/>
</dbReference>
<dbReference type="GeneID" id="31008583"/>
<evidence type="ECO:0000256" key="3">
    <source>
        <dbReference type="ARBA" id="ARBA00006105"/>
    </source>
</evidence>
<dbReference type="PRINTS" id="PR00406">
    <property type="entry name" value="CYTB5RDTASE"/>
</dbReference>
<evidence type="ECO:0000256" key="6">
    <source>
        <dbReference type="ARBA" id="ARBA00023002"/>
    </source>
</evidence>
<dbReference type="InterPro" id="IPR017927">
    <property type="entry name" value="FAD-bd_FR_type"/>
</dbReference>
<feature type="binding site" evidence="9">
    <location>
        <position position="176"/>
    </location>
    <ligand>
        <name>FAD</name>
        <dbReference type="ChEBI" id="CHEBI:57692"/>
    </ligand>
</feature>
<dbReference type="OrthoDB" id="432685at2759"/>
<dbReference type="SUPFAM" id="SSF52343">
    <property type="entry name" value="Ferredoxin reductase-like, C-terminal NADP-linked domain"/>
    <property type="match status" value="1"/>
</dbReference>
<dbReference type="Pfam" id="PF00970">
    <property type="entry name" value="FAD_binding_6"/>
    <property type="match status" value="1"/>
</dbReference>
<dbReference type="PANTHER" id="PTHR19370:SF101">
    <property type="entry name" value="NADH-CYTOCHROME B5 REDUCTASE"/>
    <property type="match status" value="1"/>
</dbReference>
<feature type="transmembrane region" description="Helical" evidence="11">
    <location>
        <begin position="12"/>
        <end position="35"/>
    </location>
</feature>
<dbReference type="RefSeq" id="XP_020116040.1">
    <property type="nucleotide sequence ID" value="XM_020263869.1"/>
</dbReference>
<keyword evidence="4 9" id="KW-0285">Flavoprotein</keyword>
<evidence type="ECO:0000256" key="10">
    <source>
        <dbReference type="RuleBase" id="RU361226"/>
    </source>
</evidence>
<dbReference type="EC" id="1.6.2.2" evidence="10"/>
<gene>
    <name evidence="13" type="ORF">UA08_08827</name>
</gene>
<dbReference type="GO" id="GO:0005741">
    <property type="term" value="C:mitochondrial outer membrane"/>
    <property type="evidence" value="ECO:0007669"/>
    <property type="project" value="UniProtKB-SubCell"/>
</dbReference>
<keyword evidence="11" id="KW-1133">Transmembrane helix</keyword>
<keyword evidence="11" id="KW-0812">Transmembrane</keyword>
<evidence type="ECO:0000256" key="8">
    <source>
        <dbReference type="ARBA" id="ARBA00023136"/>
    </source>
</evidence>
<dbReference type="CDD" id="cd06183">
    <property type="entry name" value="cyt_b5_reduct_like"/>
    <property type="match status" value="1"/>
</dbReference>
<dbReference type="Pfam" id="PF00175">
    <property type="entry name" value="NAD_binding_1"/>
    <property type="match status" value="1"/>
</dbReference>
<comment type="subcellular location">
    <subcellularLocation>
        <location evidence="2">Mitochondrion outer membrane</location>
        <topology evidence="2">Single-pass membrane protein</topology>
    </subcellularLocation>
</comment>
<organism evidence="13 14">
    <name type="scientific">Talaromyces atroroseus</name>
    <dbReference type="NCBI Taxonomy" id="1441469"/>
    <lineage>
        <taxon>Eukaryota</taxon>
        <taxon>Fungi</taxon>
        <taxon>Dikarya</taxon>
        <taxon>Ascomycota</taxon>
        <taxon>Pezizomycotina</taxon>
        <taxon>Eurotiomycetes</taxon>
        <taxon>Eurotiomycetidae</taxon>
        <taxon>Eurotiales</taxon>
        <taxon>Trichocomaceae</taxon>
        <taxon>Talaromyces</taxon>
        <taxon>Talaromyces sect. Trachyspermi</taxon>
    </lineage>
</organism>
<evidence type="ECO:0000256" key="5">
    <source>
        <dbReference type="ARBA" id="ARBA00022827"/>
    </source>
</evidence>
<dbReference type="Gene3D" id="2.40.30.10">
    <property type="entry name" value="Translation factors"/>
    <property type="match status" value="1"/>
</dbReference>
<feature type="binding site" evidence="9">
    <location>
        <position position="133"/>
    </location>
    <ligand>
        <name>FAD</name>
        <dbReference type="ChEBI" id="CHEBI:57692"/>
    </ligand>
</feature>
<dbReference type="InterPro" id="IPR001433">
    <property type="entry name" value="OxRdtase_FAD/NAD-bd"/>
</dbReference>
<evidence type="ECO:0000256" key="11">
    <source>
        <dbReference type="SAM" id="Phobius"/>
    </source>
</evidence>
<evidence type="ECO:0000256" key="2">
    <source>
        <dbReference type="ARBA" id="ARBA00004572"/>
    </source>
</evidence>
<dbReference type="GO" id="GO:0006696">
    <property type="term" value="P:ergosterol biosynthetic process"/>
    <property type="evidence" value="ECO:0007669"/>
    <property type="project" value="TreeGrafter"/>
</dbReference>
<sequence>MALSGSRVIAKQAALPNVVIGLVAAGGLYSAYSYFQGSTTPRTVFGGGLTGNLTLQHTEDVNHNTKRLRFAFPNAQDETGLTVVSSVLTFSWPKGSLTPAIRPYTPVGDLANSALKAQPGFIDLMVKKYPNGKASTHIHSLQPGDSLFFAFPIKAYSWVPNRYDHVTLIAGGAGITPIYQLIRGVLDNPKDRTKMTLVFGVNTERDLLMREEFENYEKKFPGRFKIVYTVSQLNENSGFRKGHVTKELLKEVLPAYSSLTDTKVFVCGPPAMEGALTGGFGTSGILAELGYKKNQIFKF</sequence>
<comment type="catalytic activity">
    <reaction evidence="10">
        <text>2 Fe(III)-[cytochrome b5] + NADH = 2 Fe(II)-[cytochrome b5] + NAD(+) + H(+)</text>
        <dbReference type="Rhea" id="RHEA:46680"/>
        <dbReference type="Rhea" id="RHEA-COMP:10438"/>
        <dbReference type="Rhea" id="RHEA-COMP:10439"/>
        <dbReference type="ChEBI" id="CHEBI:15378"/>
        <dbReference type="ChEBI" id="CHEBI:29033"/>
        <dbReference type="ChEBI" id="CHEBI:29034"/>
        <dbReference type="ChEBI" id="CHEBI:57540"/>
        <dbReference type="ChEBI" id="CHEBI:57945"/>
        <dbReference type="EC" id="1.6.2.2"/>
    </reaction>
</comment>
<feature type="binding site" evidence="9">
    <location>
        <position position="127"/>
    </location>
    <ligand>
        <name>FAD</name>
        <dbReference type="ChEBI" id="CHEBI:57692"/>
    </ligand>
</feature>
<comment type="similarity">
    <text evidence="3 10">Belongs to the flavoprotein pyridine nucleotide cytochrome reductase family.</text>
</comment>
<evidence type="ECO:0000256" key="1">
    <source>
        <dbReference type="ARBA" id="ARBA00001974"/>
    </source>
</evidence>
<dbReference type="InterPro" id="IPR001709">
    <property type="entry name" value="Flavoprot_Pyr_Nucl_cyt_Rdtase"/>
</dbReference>
<dbReference type="InterPro" id="IPR017938">
    <property type="entry name" value="Riboflavin_synthase-like_b-brl"/>
</dbReference>
<evidence type="ECO:0000256" key="7">
    <source>
        <dbReference type="ARBA" id="ARBA00023027"/>
    </source>
</evidence>
<name>A0A225AK67_TALAT</name>
<dbReference type="SUPFAM" id="SSF63380">
    <property type="entry name" value="Riboflavin synthase domain-like"/>
    <property type="match status" value="1"/>
</dbReference>
<protein>
    <recommendedName>
        <fullName evidence="10">NADH-cytochrome b5 reductase</fullName>
        <ecNumber evidence="10">1.6.2.2</ecNumber>
    </recommendedName>
</protein>
<feature type="binding site" evidence="9">
    <location>
        <position position="103"/>
    </location>
    <ligand>
        <name>FAD</name>
        <dbReference type="ChEBI" id="CHEBI:57692"/>
    </ligand>
</feature>
<feature type="binding site" evidence="9">
    <location>
        <position position="135"/>
    </location>
    <ligand>
        <name>FAD</name>
        <dbReference type="ChEBI" id="CHEBI:57692"/>
    </ligand>
</feature>
<comment type="cofactor">
    <cofactor evidence="1 9 10">
        <name>FAD</name>
        <dbReference type="ChEBI" id="CHEBI:57692"/>
    </cofactor>
</comment>
<evidence type="ECO:0000313" key="14">
    <source>
        <dbReference type="Proteomes" id="UP000214365"/>
    </source>
</evidence>
<evidence type="ECO:0000259" key="12">
    <source>
        <dbReference type="PROSITE" id="PS51384"/>
    </source>
</evidence>
<dbReference type="GO" id="GO:0090524">
    <property type="term" value="F:cytochrome-b5 reductase activity, acting on NADH"/>
    <property type="evidence" value="ECO:0007669"/>
    <property type="project" value="UniProtKB-EC"/>
</dbReference>
<comment type="caution">
    <text evidence="13">The sequence shown here is derived from an EMBL/GenBank/DDBJ whole genome shotgun (WGS) entry which is preliminary data.</text>
</comment>
<reference evidence="13 14" key="1">
    <citation type="submission" date="2015-06" db="EMBL/GenBank/DDBJ databases">
        <title>Talaromyces atroroseus IBT 11181 draft genome.</title>
        <authorList>
            <person name="Rasmussen K.B."/>
            <person name="Rasmussen S."/>
            <person name="Petersen B."/>
            <person name="Sicheritz-Ponten T."/>
            <person name="Mortensen U.H."/>
            <person name="Thrane U."/>
        </authorList>
    </citation>
    <scope>NUCLEOTIDE SEQUENCE [LARGE SCALE GENOMIC DNA]</scope>
    <source>
        <strain evidence="13 14">IBT 11181</strain>
    </source>
</reference>
<dbReference type="PROSITE" id="PS51384">
    <property type="entry name" value="FAD_FR"/>
    <property type="match status" value="1"/>
</dbReference>
<dbReference type="InterPro" id="IPR008333">
    <property type="entry name" value="Cbr1-like_FAD-bd_dom"/>
</dbReference>
<dbReference type="PANTHER" id="PTHR19370">
    <property type="entry name" value="NADH-CYTOCHROME B5 REDUCTASE"/>
    <property type="match status" value="1"/>
</dbReference>
<evidence type="ECO:0000256" key="4">
    <source>
        <dbReference type="ARBA" id="ARBA00022630"/>
    </source>
</evidence>
<evidence type="ECO:0000256" key="9">
    <source>
        <dbReference type="PIRSR" id="PIRSR601834-1"/>
    </source>
</evidence>
<dbReference type="EMBL" id="LFMY01000017">
    <property type="protein sequence ID" value="OKL55919.1"/>
    <property type="molecule type" value="Genomic_DNA"/>
</dbReference>
<dbReference type="STRING" id="1441469.A0A225AK67"/>